<dbReference type="FunFam" id="3.40.50.300:FF:004199">
    <property type="entry name" value="ATP-dependent zinc metalloprotease FtsH homolog"/>
    <property type="match status" value="1"/>
</dbReference>
<dbReference type="GO" id="GO:0030163">
    <property type="term" value="P:protein catabolic process"/>
    <property type="evidence" value="ECO:0007669"/>
    <property type="project" value="TreeGrafter"/>
</dbReference>
<dbReference type="AlphaFoldDB" id="A0AAW9KAQ3"/>
<dbReference type="GO" id="GO:0004176">
    <property type="term" value="F:ATP-dependent peptidase activity"/>
    <property type="evidence" value="ECO:0007669"/>
    <property type="project" value="TreeGrafter"/>
</dbReference>
<feature type="non-terminal residue" evidence="3">
    <location>
        <position position="133"/>
    </location>
</feature>
<dbReference type="GO" id="GO:0005524">
    <property type="term" value="F:ATP binding"/>
    <property type="evidence" value="ECO:0007669"/>
    <property type="project" value="UniProtKB-KW"/>
</dbReference>
<dbReference type="SUPFAM" id="SSF52540">
    <property type="entry name" value="P-loop containing nucleoside triphosphate hydrolases"/>
    <property type="match status" value="1"/>
</dbReference>
<dbReference type="PANTHER" id="PTHR23076">
    <property type="entry name" value="METALLOPROTEASE M41 FTSH"/>
    <property type="match status" value="1"/>
</dbReference>
<dbReference type="PROSITE" id="PS00674">
    <property type="entry name" value="AAA"/>
    <property type="match status" value="1"/>
</dbReference>
<dbReference type="Gene3D" id="3.40.50.300">
    <property type="entry name" value="P-loop containing nucleotide triphosphate hydrolases"/>
    <property type="match status" value="1"/>
</dbReference>
<evidence type="ECO:0000313" key="3">
    <source>
        <dbReference type="EMBL" id="MDZ7543780.1"/>
    </source>
</evidence>
<dbReference type="GO" id="GO:0006508">
    <property type="term" value="P:proteolysis"/>
    <property type="evidence" value="ECO:0007669"/>
    <property type="project" value="TreeGrafter"/>
</dbReference>
<gene>
    <name evidence="3" type="ORF">GNF83_21965</name>
</gene>
<dbReference type="GO" id="GO:0005886">
    <property type="term" value="C:plasma membrane"/>
    <property type="evidence" value="ECO:0007669"/>
    <property type="project" value="TreeGrafter"/>
</dbReference>
<protein>
    <submittedName>
        <fullName evidence="3">AAA family ATPase</fullName>
    </submittedName>
</protein>
<dbReference type="Gene3D" id="1.10.8.60">
    <property type="match status" value="1"/>
</dbReference>
<dbReference type="PANTHER" id="PTHR23076:SF97">
    <property type="entry name" value="ATP-DEPENDENT ZINC METALLOPROTEASE YME1L1"/>
    <property type="match status" value="1"/>
</dbReference>
<dbReference type="InterPro" id="IPR003960">
    <property type="entry name" value="ATPase_AAA_CS"/>
</dbReference>
<accession>A0AAW9KAQ3</accession>
<feature type="domain" description="ATPase AAA-type core" evidence="2">
    <location>
        <begin position="1"/>
        <end position="104"/>
    </location>
</feature>
<dbReference type="Pfam" id="PF00004">
    <property type="entry name" value="AAA"/>
    <property type="match status" value="1"/>
</dbReference>
<dbReference type="Proteomes" id="UP001288944">
    <property type="component" value="Unassembled WGS sequence"/>
</dbReference>
<dbReference type="GO" id="GO:0016887">
    <property type="term" value="F:ATP hydrolysis activity"/>
    <property type="evidence" value="ECO:0007669"/>
    <property type="project" value="InterPro"/>
</dbReference>
<reference evidence="3" key="1">
    <citation type="submission" date="2019-11" db="EMBL/GenBank/DDBJ databases">
        <title>Characterization of Clostridium perfringens isolates from swine manure treated agricultural soils.</title>
        <authorList>
            <person name="Wushke S.T."/>
        </authorList>
    </citation>
    <scope>NUCLEOTIDE SEQUENCE</scope>
    <source>
        <strain evidence="3">X62</strain>
    </source>
</reference>
<keyword evidence="1" id="KW-0547">Nucleotide-binding</keyword>
<evidence type="ECO:0000256" key="1">
    <source>
        <dbReference type="RuleBase" id="RU003651"/>
    </source>
</evidence>
<evidence type="ECO:0000259" key="2">
    <source>
        <dbReference type="Pfam" id="PF00004"/>
    </source>
</evidence>
<dbReference type="InterPro" id="IPR003959">
    <property type="entry name" value="ATPase_AAA_core"/>
</dbReference>
<comment type="similarity">
    <text evidence="1">Belongs to the AAA ATPase family.</text>
</comment>
<keyword evidence="1" id="KW-0067">ATP-binding</keyword>
<proteinExistence type="inferred from homology"/>
<comment type="caution">
    <text evidence="3">The sequence shown here is derived from an EMBL/GenBank/DDBJ whole genome shotgun (WGS) entry which is preliminary data.</text>
</comment>
<sequence length="133" mass="14466">SGSDFVEMFVGVGASRVRDLFEQAKKSAPSLVFIDEIDAVGRQRGAGLGGGHDEREQTLNQLLVEMDGFGANEGIIMIAATNRPDILDPALLRPGRFDRQIVVGAPDVKGREEILKVHTKKKPLSEDVELKVL</sequence>
<organism evidence="3 4">
    <name type="scientific">Clostridium perfringens</name>
    <dbReference type="NCBI Taxonomy" id="1502"/>
    <lineage>
        <taxon>Bacteria</taxon>
        <taxon>Bacillati</taxon>
        <taxon>Bacillota</taxon>
        <taxon>Clostridia</taxon>
        <taxon>Eubacteriales</taxon>
        <taxon>Clostridiaceae</taxon>
        <taxon>Clostridium</taxon>
    </lineage>
</organism>
<dbReference type="EMBL" id="WNUR01001621">
    <property type="protein sequence ID" value="MDZ7543780.1"/>
    <property type="molecule type" value="Genomic_DNA"/>
</dbReference>
<feature type="non-terminal residue" evidence="3">
    <location>
        <position position="1"/>
    </location>
</feature>
<name>A0AAW9KAQ3_CLOPF</name>
<evidence type="ECO:0000313" key="4">
    <source>
        <dbReference type="Proteomes" id="UP001288944"/>
    </source>
</evidence>
<dbReference type="InterPro" id="IPR027417">
    <property type="entry name" value="P-loop_NTPase"/>
</dbReference>